<proteinExistence type="predicted"/>
<keyword evidence="2" id="KW-1185">Reference proteome</keyword>
<dbReference type="AlphaFoldDB" id="A0A158EK84"/>
<accession>A0A158EK84</accession>
<sequence length="368" mass="39967">MPGAAVLLEPVVLRDQGGAVVETPQVDDDIPADFIIEVVDRQFPEFPFMNTYLSYTVRTAPSASPGNCGLLVAMEEEVKKSEVFSREMTCRGSLADMAPNPIWYFGFADEDVGTPPKVQSALPLRTDSVVVFPPVSLSSAGMFGVSQPEYVKTSRPSSPGDVSQMMLHPHLLNLASVVATAPSTLGTSPIPVNGPRLARYVRSFDAPLADSIEKGERLSPTQLHNEEVIKKLLATEILLRATRDEQLSNWILAGKYGKNFRAVRDKSYSGFNSMMASSWLSALAVTAAGAAAPPTTPLGTLQQNMSMLNQHAANMDTVGKGLYEQFIPSLDAMDAEYVEFEGTRVSLAKGSQQDLRRSLKAIYAKYKQ</sequence>
<evidence type="ECO:0000313" key="1">
    <source>
        <dbReference type="EMBL" id="SAL07183.1"/>
    </source>
</evidence>
<dbReference type="Proteomes" id="UP000071859">
    <property type="component" value="Unassembled WGS sequence"/>
</dbReference>
<reference evidence="1" key="1">
    <citation type="submission" date="2016-01" db="EMBL/GenBank/DDBJ databases">
        <authorList>
            <person name="Peeters C."/>
        </authorList>
    </citation>
    <scope>NUCLEOTIDE SEQUENCE</scope>
    <source>
        <strain evidence="1">LMG 29321</strain>
    </source>
</reference>
<dbReference type="EMBL" id="FCOX02000179">
    <property type="protein sequence ID" value="SAL07183.1"/>
    <property type="molecule type" value="Genomic_DNA"/>
</dbReference>
<organism evidence="1 2">
    <name type="scientific">Caballeronia calidae</name>
    <dbReference type="NCBI Taxonomy" id="1777139"/>
    <lineage>
        <taxon>Bacteria</taxon>
        <taxon>Pseudomonadati</taxon>
        <taxon>Pseudomonadota</taxon>
        <taxon>Betaproteobacteria</taxon>
        <taxon>Burkholderiales</taxon>
        <taxon>Burkholderiaceae</taxon>
        <taxon>Caballeronia</taxon>
    </lineage>
</organism>
<comment type="caution">
    <text evidence="1">The sequence shown here is derived from an EMBL/GenBank/DDBJ whole genome shotgun (WGS) entry which is preliminary data.</text>
</comment>
<evidence type="ECO:0000313" key="2">
    <source>
        <dbReference type="Proteomes" id="UP000071859"/>
    </source>
</evidence>
<gene>
    <name evidence="1" type="ORF">AWB78_08461</name>
</gene>
<protein>
    <submittedName>
        <fullName evidence="1">Uncharacterized protein</fullName>
    </submittedName>
</protein>
<name>A0A158EK84_9BURK</name>